<feature type="binding site" evidence="1">
    <location>
        <position position="25"/>
    </location>
    <ligand>
        <name>L-glutamate</name>
        <dbReference type="ChEBI" id="CHEBI:29985"/>
    </ligand>
</feature>
<dbReference type="PANTHER" id="PTHR11686">
    <property type="entry name" value="GAMMA GLUTAMYL TRANSPEPTIDASE"/>
    <property type="match status" value="1"/>
</dbReference>
<keyword evidence="4" id="KW-1185">Reference proteome</keyword>
<dbReference type="EMBL" id="AJWK01032280">
    <property type="status" value="NOT_ANNOTATED_CDS"/>
    <property type="molecule type" value="Genomic_DNA"/>
</dbReference>
<organism evidence="3 4">
    <name type="scientific">Lutzomyia longipalpis</name>
    <name type="common">Sand fly</name>
    <dbReference type="NCBI Taxonomy" id="7200"/>
    <lineage>
        <taxon>Eukaryota</taxon>
        <taxon>Metazoa</taxon>
        <taxon>Ecdysozoa</taxon>
        <taxon>Arthropoda</taxon>
        <taxon>Hexapoda</taxon>
        <taxon>Insecta</taxon>
        <taxon>Pterygota</taxon>
        <taxon>Neoptera</taxon>
        <taxon>Endopterygota</taxon>
        <taxon>Diptera</taxon>
        <taxon>Nematocera</taxon>
        <taxon>Psychodoidea</taxon>
        <taxon>Psychodidae</taxon>
        <taxon>Lutzomyia</taxon>
        <taxon>Lutzomyia</taxon>
    </lineage>
</organism>
<feature type="binding site" evidence="1">
    <location>
        <begin position="475"/>
        <end position="476"/>
    </location>
    <ligand>
        <name>L-glutamate</name>
        <dbReference type="ChEBI" id="CHEBI:29985"/>
    </ligand>
</feature>
<keyword evidence="2" id="KW-0472">Membrane</keyword>
<evidence type="ECO:0000313" key="4">
    <source>
        <dbReference type="Proteomes" id="UP000092461"/>
    </source>
</evidence>
<evidence type="ECO:0008006" key="5">
    <source>
        <dbReference type="Google" id="ProtNLM"/>
    </source>
</evidence>
<dbReference type="Proteomes" id="UP000092461">
    <property type="component" value="Unassembled WGS sequence"/>
</dbReference>
<protein>
    <recommendedName>
        <fullName evidence="5">Gamma-glutamyltransferase</fullName>
    </recommendedName>
</protein>
<dbReference type="GO" id="GO:0005886">
    <property type="term" value="C:plasma membrane"/>
    <property type="evidence" value="ECO:0007669"/>
    <property type="project" value="TreeGrafter"/>
</dbReference>
<reference evidence="3" key="1">
    <citation type="submission" date="2020-05" db="UniProtKB">
        <authorList>
            <consortium name="EnsemblMetazoa"/>
        </authorList>
    </citation>
    <scope>IDENTIFICATION</scope>
    <source>
        <strain evidence="3">Jacobina</strain>
    </source>
</reference>
<dbReference type="GO" id="GO:0036374">
    <property type="term" value="F:glutathione hydrolase activity"/>
    <property type="evidence" value="ECO:0007669"/>
    <property type="project" value="InterPro"/>
</dbReference>
<dbReference type="InterPro" id="IPR029055">
    <property type="entry name" value="Ntn_hydrolases_N"/>
</dbReference>
<dbReference type="EMBL" id="AJWK01032281">
    <property type="status" value="NOT_ANNOTATED_CDS"/>
    <property type="molecule type" value="Genomic_DNA"/>
</dbReference>
<feature type="binding site" evidence="1">
    <location>
        <position position="447"/>
    </location>
    <ligand>
        <name>L-glutamate</name>
        <dbReference type="ChEBI" id="CHEBI:29985"/>
    </ligand>
</feature>
<keyword evidence="2" id="KW-0812">Transmembrane</keyword>
<feature type="binding site" evidence="1">
    <location>
        <position position="498"/>
    </location>
    <ligand>
        <name>L-glutamate</name>
        <dbReference type="ChEBI" id="CHEBI:29985"/>
    </ligand>
</feature>
<dbReference type="AlphaFoldDB" id="A0A1B0CWE2"/>
<feature type="transmembrane region" description="Helical" evidence="2">
    <location>
        <begin position="187"/>
        <end position="210"/>
    </location>
</feature>
<dbReference type="EnsemblMetazoa" id="LLOJ009326-RA">
    <property type="protein sequence ID" value="LLOJ009326-PA"/>
    <property type="gene ID" value="LLOJ009326"/>
</dbReference>
<evidence type="ECO:0000256" key="2">
    <source>
        <dbReference type="SAM" id="Phobius"/>
    </source>
</evidence>
<dbReference type="VEuPathDB" id="VectorBase:LLOJ009326"/>
<dbReference type="SUPFAM" id="SSF56235">
    <property type="entry name" value="N-terminal nucleophile aminohydrolases (Ntn hydrolases)"/>
    <property type="match status" value="2"/>
</dbReference>
<dbReference type="InterPro" id="IPR000101">
    <property type="entry name" value="GGT_peptidase"/>
</dbReference>
<dbReference type="EMBL" id="AJWK01032282">
    <property type="status" value="NOT_ANNOTATED_CDS"/>
    <property type="molecule type" value="Genomic_DNA"/>
</dbReference>
<proteinExistence type="predicted"/>
<dbReference type="Gene3D" id="3.60.20.40">
    <property type="match status" value="1"/>
</dbReference>
<dbReference type="InterPro" id="IPR043137">
    <property type="entry name" value="GGT_ssub_C"/>
</dbReference>
<name>A0A1B0CWE2_LUTLO</name>
<keyword evidence="2" id="KW-1133">Transmembrane helix</keyword>
<dbReference type="Pfam" id="PF01019">
    <property type="entry name" value="G_glu_transpept"/>
    <property type="match status" value="2"/>
</dbReference>
<accession>A0A1B0CWE2</accession>
<dbReference type="VEuPathDB" id="VectorBase:LLONM1_006903"/>
<dbReference type="GO" id="GO:0006751">
    <property type="term" value="P:glutathione catabolic process"/>
    <property type="evidence" value="ECO:0007669"/>
    <property type="project" value="InterPro"/>
</dbReference>
<sequence length="598" mass="65732">MGLGGGFVMTIYSKEKGQVESLMAREVAPLAATEDMFKNGTVDSVEGGLAIAVPGELRGYWEVHQKYGVLPWADLIQPTIELCRQGHLVSPYLENILRGRATRIYSVPSLREIYINPETNTTWQQGDRIKRLQLAQTLEVIAAEGVDALYNGTLTKGFIEDIQNFGGIVTEEDLLEYRFPAITRKRVLIVAILAAIVVAAVVIALYFTVWKPKDEPTDGPHKMAIVANGMECADIGMSILKQKGSAADAALATLFCEGVTCPQSMGLVESLMAREVAPLAATEDMFKNGTVDSVEGGLAIAVPGELRGYWEVHQKYGVLPWADLIQPTIELCRQGHLVSPYLENILRGRATRIYAVPSLREIYINPETNTTWQQGDRIKRLQLAQTLEVIAAEGVNALYNGTLTKGFIEDIQNFGGIVTEEDLLEYRFGAMRRSQSTGIILNDEMDDFSIPGKDNVYGIPSSPANFVYPRKTPMSSMCPSILVDHEGNARMIVGGAGGSKITTSVSYLIMRHLLFNESLMDAMHAKRIHHQLAPMRVDFENGFSEEIIKGFSDRNHEVYEVSPGSGFAALTAISFDGANRIDAVFDPRRNGSSSISEM</sequence>
<dbReference type="PANTHER" id="PTHR11686:SF72">
    <property type="entry name" value="GAMMA-GLUTAMYL TRANSPEPTIDASE, ISOFORM A"/>
    <property type="match status" value="1"/>
</dbReference>
<evidence type="ECO:0000313" key="3">
    <source>
        <dbReference type="EnsemblMetazoa" id="LLOJ009326-PA"/>
    </source>
</evidence>
<dbReference type="EMBL" id="AJWK01032283">
    <property type="status" value="NOT_ANNOTATED_CDS"/>
    <property type="molecule type" value="Genomic_DNA"/>
</dbReference>
<evidence type="ECO:0000256" key="1">
    <source>
        <dbReference type="PIRSR" id="PIRSR600101-2"/>
    </source>
</evidence>
<dbReference type="PRINTS" id="PR01210">
    <property type="entry name" value="GGTRANSPTASE"/>
</dbReference>